<sequence length="315" mass="31398">MNRSSRIACAVAALAFVTASAAGAPRASAATICLGAGQPTVQVASVPGALEGLTVDSLGRAYTTDIATGRVFRIDAPGAAAVPIATVPGGGAGALAWTPDGKLLVGYGADPRVVIGDTARAAGIAELDPDTGAVLPYATGLSAANGMDVAADGTAYATNDFGDLIGRVAPGGRVQADWARFASANGAVLGADDQYLYVSRTFTNPGVSRIPIANPAAPESLLDLSGTDTTAAPDGLTLDSRDRPVVPFNPSGRIVRIDGPGQFCELGTGSPLTSVVTYGRGATGFSAGRLFAATFTGAVYEIPGGFDPNARTATP</sequence>
<dbReference type="eggNOG" id="COG2133">
    <property type="taxonomic scope" value="Bacteria"/>
</dbReference>
<evidence type="ECO:0000256" key="2">
    <source>
        <dbReference type="SAM" id="SignalP"/>
    </source>
</evidence>
<evidence type="ECO:0000313" key="5">
    <source>
        <dbReference type="Proteomes" id="UP000019150"/>
    </source>
</evidence>
<proteinExistence type="predicted"/>
<dbReference type="Gene3D" id="2.120.10.30">
    <property type="entry name" value="TolB, C-terminal domain"/>
    <property type="match status" value="1"/>
</dbReference>
<feature type="signal peptide" evidence="2">
    <location>
        <begin position="1"/>
        <end position="21"/>
    </location>
</feature>
<feature type="domain" description="SMP-30/Gluconolactonase/LRE-like region" evidence="3">
    <location>
        <begin position="51"/>
        <end position="264"/>
    </location>
</feature>
<dbReference type="Proteomes" id="UP000019150">
    <property type="component" value="Chromosome"/>
</dbReference>
<protein>
    <submittedName>
        <fullName evidence="4">SMP-30/gluconolaconase/LRE-like region-containing protein</fullName>
    </submittedName>
</protein>
<dbReference type="PATRIC" id="fig|1415166.3.peg.3960"/>
<dbReference type="SUPFAM" id="SSF63829">
    <property type="entry name" value="Calcium-dependent phosphotriesterase"/>
    <property type="match status" value="1"/>
</dbReference>
<gene>
    <name evidence="4" type="ORF">NONO_c38610</name>
</gene>
<dbReference type="AlphaFoldDB" id="W5TGZ6"/>
<organism evidence="4 5">
    <name type="scientific">Nocardia nova SH22a</name>
    <dbReference type="NCBI Taxonomy" id="1415166"/>
    <lineage>
        <taxon>Bacteria</taxon>
        <taxon>Bacillati</taxon>
        <taxon>Actinomycetota</taxon>
        <taxon>Actinomycetes</taxon>
        <taxon>Mycobacteriales</taxon>
        <taxon>Nocardiaceae</taxon>
        <taxon>Nocardia</taxon>
    </lineage>
</organism>
<dbReference type="RefSeq" id="WP_237754908.1">
    <property type="nucleotide sequence ID" value="NZ_CP006850.1"/>
</dbReference>
<evidence type="ECO:0000256" key="1">
    <source>
        <dbReference type="SAM" id="MobiDB-lite"/>
    </source>
</evidence>
<dbReference type="KEGG" id="nno:NONO_c38610"/>
<keyword evidence="2" id="KW-0732">Signal</keyword>
<feature type="region of interest" description="Disordered" evidence="1">
    <location>
        <begin position="223"/>
        <end position="243"/>
    </location>
</feature>
<evidence type="ECO:0000313" key="4">
    <source>
        <dbReference type="EMBL" id="AHH18645.1"/>
    </source>
</evidence>
<dbReference type="Pfam" id="PF08450">
    <property type="entry name" value="SGL"/>
    <property type="match status" value="1"/>
</dbReference>
<evidence type="ECO:0000259" key="3">
    <source>
        <dbReference type="Pfam" id="PF08450"/>
    </source>
</evidence>
<name>W5TGZ6_9NOCA</name>
<accession>W5TGZ6</accession>
<reference evidence="4 5" key="1">
    <citation type="journal article" date="2014" name="Appl. Environ. Microbiol.">
        <title>Insights into the Microbial Degradation of Rubber and Gutta-Percha by Analysis of the Complete Genome of Nocardia nova SH22a.</title>
        <authorList>
            <person name="Luo Q."/>
            <person name="Hiessl S."/>
            <person name="Poehlein A."/>
            <person name="Daniel R."/>
            <person name="Steinbuchel A."/>
        </authorList>
    </citation>
    <scope>NUCLEOTIDE SEQUENCE [LARGE SCALE GENOMIC DNA]</scope>
    <source>
        <strain evidence="4">SH22a</strain>
    </source>
</reference>
<feature type="chain" id="PRO_5039329027" evidence="2">
    <location>
        <begin position="22"/>
        <end position="315"/>
    </location>
</feature>
<dbReference type="InterPro" id="IPR013658">
    <property type="entry name" value="SGL"/>
</dbReference>
<dbReference type="HOGENOM" id="CLU_885293_0_0_11"/>
<dbReference type="InterPro" id="IPR011042">
    <property type="entry name" value="6-blade_b-propeller_TolB-like"/>
</dbReference>
<dbReference type="STRING" id="1415166.NONO_c38610"/>
<keyword evidence="5" id="KW-1185">Reference proteome</keyword>
<dbReference type="EMBL" id="CP006850">
    <property type="protein sequence ID" value="AHH18645.1"/>
    <property type="molecule type" value="Genomic_DNA"/>
</dbReference>